<comment type="caution">
    <text evidence="11">The sequence shown here is derived from an EMBL/GenBank/DDBJ whole genome shotgun (WGS) entry which is preliminary data.</text>
</comment>
<evidence type="ECO:0000256" key="7">
    <source>
        <dbReference type="ARBA" id="ARBA00023157"/>
    </source>
</evidence>
<sequence>MLRSNAVTAGITLALTLVAAPAIAFAAAGGAGAPEPAPAPAAPASVYAQVKAAAAAASDPSPQYIEQTKKDLGLTTQQAELRIANELAAGQLEPLLRGRLGSAYAGTWVTGPLASLVVATTDAAQSSVIREAGAEPKVVQHSLATLDAAKVSLDRALSNNAEIATSWGADVQTNRVVVRTPNPAKAKAKIKAAGIDASLVDVVKSSERPALYADVRGGDAYYIGSSSRCSVGFSVTKAGSQGGFVTAGHCGSTGASTTGVNRQAQGTFRGSSFPGNDYAWVEVNSQWVPRGIVNAYNAGIVTINGSTVAQPQTRICRSGSTTQNHCGSVQQLNTSVTYPQGTVSGVTRTNVCAEPGDSGGSFYSGDQAQGMTSGGSGNCSSGGTTYFQPVNEALQVYGLQLADSDGPGPTGSPTTSPTGGPTDPPGGTWKTYTSYSAGATVTYGGTTYRCLQSHTSLPGWEPPNVPALWSAS</sequence>
<dbReference type="CDD" id="cd12214">
    <property type="entry name" value="ChiA1_BD"/>
    <property type="match status" value="1"/>
</dbReference>
<dbReference type="Proteomes" id="UP000248544">
    <property type="component" value="Unassembled WGS sequence"/>
</dbReference>
<dbReference type="InterPro" id="IPR004236">
    <property type="entry name" value="Pept_S1_alpha_lytic"/>
</dbReference>
<dbReference type="GO" id="GO:0005576">
    <property type="term" value="C:extracellular region"/>
    <property type="evidence" value="ECO:0007669"/>
    <property type="project" value="InterPro"/>
</dbReference>
<dbReference type="Pfam" id="PF02983">
    <property type="entry name" value="Pro_Al_protease"/>
    <property type="match status" value="1"/>
</dbReference>
<evidence type="ECO:0000256" key="3">
    <source>
        <dbReference type="ARBA" id="ARBA00022729"/>
    </source>
</evidence>
<evidence type="ECO:0000256" key="4">
    <source>
        <dbReference type="ARBA" id="ARBA00022801"/>
    </source>
</evidence>
<dbReference type="Pfam" id="PF02839">
    <property type="entry name" value="CBM_5_12"/>
    <property type="match status" value="1"/>
</dbReference>
<dbReference type="InterPro" id="IPR001316">
    <property type="entry name" value="Pept_S1A_streptogrisin"/>
</dbReference>
<dbReference type="GO" id="GO:0006508">
    <property type="term" value="P:proteolysis"/>
    <property type="evidence" value="ECO:0007669"/>
    <property type="project" value="UniProtKB-KW"/>
</dbReference>
<gene>
    <name evidence="11" type="ORF">C1I98_30670</name>
</gene>
<feature type="chain" id="PRO_5015924195" evidence="9">
    <location>
        <begin position="27"/>
        <end position="472"/>
    </location>
</feature>
<dbReference type="GO" id="GO:0004553">
    <property type="term" value="F:hydrolase activity, hydrolyzing O-glycosyl compounds"/>
    <property type="evidence" value="ECO:0007669"/>
    <property type="project" value="InterPro"/>
</dbReference>
<dbReference type="Gene3D" id="2.10.10.20">
    <property type="entry name" value="Carbohydrate-binding module superfamily 5/12"/>
    <property type="match status" value="1"/>
</dbReference>
<comment type="similarity">
    <text evidence="1">Belongs to the peptidase S1 family.</text>
</comment>
<evidence type="ECO:0000259" key="10">
    <source>
        <dbReference type="SMART" id="SM00495"/>
    </source>
</evidence>
<keyword evidence="5" id="KW-0720">Serine protease</keyword>
<dbReference type="InterPro" id="IPR036573">
    <property type="entry name" value="CBM_sf_5/12"/>
</dbReference>
<dbReference type="InterPro" id="IPR043504">
    <property type="entry name" value="Peptidase_S1_PA_chymotrypsin"/>
</dbReference>
<evidence type="ECO:0000256" key="6">
    <source>
        <dbReference type="ARBA" id="ARBA00023145"/>
    </source>
</evidence>
<dbReference type="Gene3D" id="2.40.10.10">
    <property type="entry name" value="Trypsin-like serine proteases"/>
    <property type="match status" value="2"/>
</dbReference>
<name>A0A2W2F4Q7_9ACTN</name>
<keyword evidence="3 9" id="KW-0732">Signal</keyword>
<evidence type="ECO:0000256" key="2">
    <source>
        <dbReference type="ARBA" id="ARBA00022670"/>
    </source>
</evidence>
<accession>A0A2W2F4Q7</accession>
<dbReference type="GO" id="GO:0005975">
    <property type="term" value="P:carbohydrate metabolic process"/>
    <property type="evidence" value="ECO:0007669"/>
    <property type="project" value="InterPro"/>
</dbReference>
<feature type="signal peptide" evidence="9">
    <location>
        <begin position="1"/>
        <end position="26"/>
    </location>
</feature>
<evidence type="ECO:0000256" key="5">
    <source>
        <dbReference type="ARBA" id="ARBA00022825"/>
    </source>
</evidence>
<evidence type="ECO:0000313" key="11">
    <source>
        <dbReference type="EMBL" id="PZG30952.1"/>
    </source>
</evidence>
<proteinExistence type="inferred from homology"/>
<dbReference type="SUPFAM" id="SSF51055">
    <property type="entry name" value="Carbohydrate binding domain"/>
    <property type="match status" value="1"/>
</dbReference>
<dbReference type="GO" id="GO:0004252">
    <property type="term" value="F:serine-type endopeptidase activity"/>
    <property type="evidence" value="ECO:0007669"/>
    <property type="project" value="InterPro"/>
</dbReference>
<evidence type="ECO:0000256" key="9">
    <source>
        <dbReference type="SAM" id="SignalP"/>
    </source>
</evidence>
<keyword evidence="6" id="KW-0865">Zymogen</keyword>
<dbReference type="Gene3D" id="3.30.300.50">
    <property type="match status" value="2"/>
</dbReference>
<dbReference type="SMART" id="SM00495">
    <property type="entry name" value="ChtBD3"/>
    <property type="match status" value="1"/>
</dbReference>
<keyword evidence="12" id="KW-1185">Reference proteome</keyword>
<evidence type="ECO:0000313" key="12">
    <source>
        <dbReference type="Proteomes" id="UP000248544"/>
    </source>
</evidence>
<dbReference type="InterPro" id="IPR035070">
    <property type="entry name" value="Streptogrisin_prodomain"/>
</dbReference>
<dbReference type="GO" id="GO:0030246">
    <property type="term" value="F:carbohydrate binding"/>
    <property type="evidence" value="ECO:0007669"/>
    <property type="project" value="InterPro"/>
</dbReference>
<dbReference type="AlphaFoldDB" id="A0A2W2F4Q7"/>
<keyword evidence="4" id="KW-0378">Hydrolase</keyword>
<dbReference type="InterPro" id="IPR003610">
    <property type="entry name" value="CBM5/12"/>
</dbReference>
<dbReference type="PRINTS" id="PR00861">
    <property type="entry name" value="ALYTICPTASE"/>
</dbReference>
<feature type="compositionally biased region" description="Low complexity" evidence="8">
    <location>
        <begin position="403"/>
        <end position="428"/>
    </location>
</feature>
<reference evidence="11 12" key="1">
    <citation type="submission" date="2018-01" db="EMBL/GenBank/DDBJ databases">
        <title>Draft genome sequence of Sphaerisporangium sp. 7K107.</title>
        <authorList>
            <person name="Sahin N."/>
            <person name="Saygin H."/>
            <person name="Ay H."/>
        </authorList>
    </citation>
    <scope>NUCLEOTIDE SEQUENCE [LARGE SCALE GENOMIC DNA]</scope>
    <source>
        <strain evidence="11 12">7K107</strain>
    </source>
</reference>
<keyword evidence="7" id="KW-1015">Disulfide bond</keyword>
<feature type="domain" description="Chitin-binding type-3" evidence="10">
    <location>
        <begin position="426"/>
        <end position="472"/>
    </location>
</feature>
<dbReference type="SUPFAM" id="SSF50494">
    <property type="entry name" value="Trypsin-like serine proteases"/>
    <property type="match status" value="1"/>
</dbReference>
<evidence type="ECO:0000256" key="8">
    <source>
        <dbReference type="SAM" id="MobiDB-lite"/>
    </source>
</evidence>
<dbReference type="CDD" id="cd21112">
    <property type="entry name" value="alphaLP-like"/>
    <property type="match status" value="1"/>
</dbReference>
<dbReference type="InterPro" id="IPR009003">
    <property type="entry name" value="Peptidase_S1_PA"/>
</dbReference>
<keyword evidence="2 11" id="KW-0645">Protease</keyword>
<feature type="region of interest" description="Disordered" evidence="8">
    <location>
        <begin position="401"/>
        <end position="428"/>
    </location>
</feature>
<dbReference type="EMBL" id="POUA01000339">
    <property type="protein sequence ID" value="PZG30952.1"/>
    <property type="molecule type" value="Genomic_DNA"/>
</dbReference>
<dbReference type="RefSeq" id="WP_111170875.1">
    <property type="nucleotide sequence ID" value="NZ_POUA01000339.1"/>
</dbReference>
<evidence type="ECO:0000256" key="1">
    <source>
        <dbReference type="ARBA" id="ARBA00007664"/>
    </source>
</evidence>
<protein>
    <submittedName>
        <fullName evidence="11">Serine protease</fullName>
    </submittedName>
</protein>
<organism evidence="11 12">
    <name type="scientific">Spongiactinospora gelatinilytica</name>
    <dbReference type="NCBI Taxonomy" id="2666298"/>
    <lineage>
        <taxon>Bacteria</taxon>
        <taxon>Bacillati</taxon>
        <taxon>Actinomycetota</taxon>
        <taxon>Actinomycetes</taxon>
        <taxon>Streptosporangiales</taxon>
        <taxon>Streptosporangiaceae</taxon>
        <taxon>Spongiactinospora</taxon>
    </lineage>
</organism>